<name>A0A1S3D1D1_DIACI</name>
<feature type="transmembrane region" description="Helical" evidence="1">
    <location>
        <begin position="260"/>
        <end position="282"/>
    </location>
</feature>
<keyword evidence="2" id="KW-1185">Reference proteome</keyword>
<dbReference type="Proteomes" id="UP000079169">
    <property type="component" value="Unplaced"/>
</dbReference>
<dbReference type="AlphaFoldDB" id="A0A1S3D1D1"/>
<sequence>MNFQHLSSSNMNTEPLTDKLKDYEYFLLTVIDVLISFLVVAPCTVASWRGLWEYLEHKHEYFPEWIYFLGASFFHFMFSLFRSELLDFSKNLLKKSKFLYNVFSRVYIYLFLICCIVQWRCIWNLLDTCLGRDHMTLIMYTVPSLIVLYSFRLFKNVLAPPYYIEMDYNVEDVFNFGTLWSYPASQNMFLYVMDSFFSVFVIGSLVVFVWRGLWGLLDIYLYNADSVKSAAASLTMGYTLVFSTFLLQPLVKRVVSKISGFWRVFIVDVYLLFSLCGTVNVWRGIWATLDCYFETENPKHKVVGFWLSHIVCFLILVFINSSNSILVRGVYIDAEEDGGKCVDFPCYYLRLFFQSKRRKKFLKQLQKKQEVSRRKSEDNHISCETLVPTSGQQDPLINHIYLHHKRASIISPSSPTLPRETNTVV</sequence>
<dbReference type="InterPro" id="IPR032751">
    <property type="entry name" value="Fuseless"/>
</dbReference>
<dbReference type="GO" id="GO:0070073">
    <property type="term" value="P:clustering of voltage-gated calcium channels"/>
    <property type="evidence" value="ECO:0007669"/>
    <property type="project" value="TreeGrafter"/>
</dbReference>
<protein>
    <submittedName>
        <fullName evidence="3">Uncharacterized protein LOC103509314 isoform X1</fullName>
    </submittedName>
    <submittedName>
        <fullName evidence="4">Uncharacterized protein LOC103509314 isoform X2</fullName>
    </submittedName>
</protein>
<dbReference type="PaxDb" id="121845-A0A1S3D1D1"/>
<reference evidence="3 4" key="1">
    <citation type="submission" date="2025-04" db="UniProtKB">
        <authorList>
            <consortium name="RefSeq"/>
        </authorList>
    </citation>
    <scope>IDENTIFICATION</scope>
</reference>
<keyword evidence="1" id="KW-0812">Transmembrane</keyword>
<feature type="transmembrane region" description="Helical" evidence="1">
    <location>
        <begin position="25"/>
        <end position="45"/>
    </location>
</feature>
<feature type="transmembrane region" description="Helical" evidence="1">
    <location>
        <begin position="188"/>
        <end position="210"/>
    </location>
</feature>
<dbReference type="Pfam" id="PF15993">
    <property type="entry name" value="Fuseless"/>
    <property type="match status" value="1"/>
</dbReference>
<evidence type="ECO:0000313" key="4">
    <source>
        <dbReference type="RefSeq" id="XP_026679500.1"/>
    </source>
</evidence>
<evidence type="ECO:0000256" key="1">
    <source>
        <dbReference type="SAM" id="Phobius"/>
    </source>
</evidence>
<proteinExistence type="predicted"/>
<feature type="transmembrane region" description="Helical" evidence="1">
    <location>
        <begin position="106"/>
        <end position="125"/>
    </location>
</feature>
<accession>A0A1S3D1D1</accession>
<feature type="transmembrane region" description="Helical" evidence="1">
    <location>
        <begin position="302"/>
        <end position="319"/>
    </location>
</feature>
<dbReference type="OMA" id="PLMRYAC"/>
<feature type="transmembrane region" description="Helical" evidence="1">
    <location>
        <begin position="230"/>
        <end position="248"/>
    </location>
</feature>
<dbReference type="RefSeq" id="XP_026679499.1">
    <property type="nucleotide sequence ID" value="XM_026823698.1"/>
</dbReference>
<dbReference type="PANTHER" id="PTHR35270:SF2">
    <property type="entry name" value="FUSELESS, ISOFORM A"/>
    <property type="match status" value="1"/>
</dbReference>
<dbReference type="KEGG" id="dci:103509314"/>
<dbReference type="GeneID" id="103509314"/>
<dbReference type="RefSeq" id="XP_026679500.1">
    <property type="nucleotide sequence ID" value="XM_026823699.1"/>
</dbReference>
<dbReference type="GO" id="GO:0007274">
    <property type="term" value="P:neuromuscular synaptic transmission"/>
    <property type="evidence" value="ECO:0007669"/>
    <property type="project" value="TreeGrafter"/>
</dbReference>
<dbReference type="PANTHER" id="PTHR35270">
    <property type="entry name" value="FUSELESS, ISOFORM A"/>
    <property type="match status" value="1"/>
</dbReference>
<evidence type="ECO:0000313" key="3">
    <source>
        <dbReference type="RefSeq" id="XP_026679499.1"/>
    </source>
</evidence>
<feature type="transmembrane region" description="Helical" evidence="1">
    <location>
        <begin position="137"/>
        <end position="154"/>
    </location>
</feature>
<keyword evidence="1" id="KW-0472">Membrane</keyword>
<dbReference type="GO" id="GO:0042734">
    <property type="term" value="C:presynaptic membrane"/>
    <property type="evidence" value="ECO:0007669"/>
    <property type="project" value="TreeGrafter"/>
</dbReference>
<organism evidence="2 3">
    <name type="scientific">Diaphorina citri</name>
    <name type="common">Asian citrus psyllid</name>
    <dbReference type="NCBI Taxonomy" id="121845"/>
    <lineage>
        <taxon>Eukaryota</taxon>
        <taxon>Metazoa</taxon>
        <taxon>Ecdysozoa</taxon>
        <taxon>Arthropoda</taxon>
        <taxon>Hexapoda</taxon>
        <taxon>Insecta</taxon>
        <taxon>Pterygota</taxon>
        <taxon>Neoptera</taxon>
        <taxon>Paraneoptera</taxon>
        <taxon>Hemiptera</taxon>
        <taxon>Sternorrhyncha</taxon>
        <taxon>Psylloidea</taxon>
        <taxon>Psyllidae</taxon>
        <taxon>Diaphorininae</taxon>
        <taxon>Diaphorina</taxon>
    </lineage>
</organism>
<gene>
    <name evidence="3 4" type="primary">LOC103509314</name>
</gene>
<dbReference type="GO" id="GO:0007270">
    <property type="term" value="P:neuron-neuron synaptic transmission"/>
    <property type="evidence" value="ECO:0007669"/>
    <property type="project" value="TreeGrafter"/>
</dbReference>
<evidence type="ECO:0000313" key="2">
    <source>
        <dbReference type="Proteomes" id="UP000079169"/>
    </source>
</evidence>
<feature type="transmembrane region" description="Helical" evidence="1">
    <location>
        <begin position="65"/>
        <end position="85"/>
    </location>
</feature>
<keyword evidence="1" id="KW-1133">Transmembrane helix</keyword>